<dbReference type="PATRIC" id="fig|1716141.3.peg.1280"/>
<feature type="region of interest" description="Disordered" evidence="1">
    <location>
        <begin position="101"/>
        <end position="120"/>
    </location>
</feature>
<dbReference type="SUPFAM" id="SSF54631">
    <property type="entry name" value="CBS-domain pair"/>
    <property type="match status" value="1"/>
</dbReference>
<gene>
    <name evidence="2" type="ORF">STSP_12120</name>
</gene>
<evidence type="ECO:0000313" key="3">
    <source>
        <dbReference type="Proteomes" id="UP000077381"/>
    </source>
</evidence>
<evidence type="ECO:0008006" key="4">
    <source>
        <dbReference type="Google" id="ProtNLM"/>
    </source>
</evidence>
<comment type="caution">
    <text evidence="2">The sequence shown here is derived from an EMBL/GenBank/DDBJ whole genome shotgun (WGS) entry which is preliminary data.</text>
</comment>
<dbReference type="STRING" id="1716141.STSP_12120"/>
<dbReference type="Proteomes" id="UP000077381">
    <property type="component" value="Unassembled WGS sequence"/>
</dbReference>
<dbReference type="InterPro" id="IPR046342">
    <property type="entry name" value="CBS_dom_sf"/>
</dbReference>
<keyword evidence="3" id="KW-1185">Reference proteome</keyword>
<sequence length="131" mass="13828">MTTAQMQRHQADPAPATVVDDMDASGPRVSDDMTVEVALAVMASARVEYLLLCDGDDQCTGSITRAELAVLRDSSTYTDRIRLRDVLGGPFTSAVAAMAGAGHPVRHRQPGARPAGVGEHGRALGVRTLSR</sequence>
<proteinExistence type="predicted"/>
<dbReference type="AlphaFoldDB" id="A0A177HX21"/>
<organism evidence="2 3">
    <name type="scientific">Streptomyces jeddahensis</name>
    <dbReference type="NCBI Taxonomy" id="1716141"/>
    <lineage>
        <taxon>Bacteria</taxon>
        <taxon>Bacillati</taxon>
        <taxon>Actinomycetota</taxon>
        <taxon>Actinomycetes</taxon>
        <taxon>Kitasatosporales</taxon>
        <taxon>Streptomycetaceae</taxon>
        <taxon>Streptomyces</taxon>
    </lineage>
</organism>
<reference evidence="2 3" key="1">
    <citation type="submission" date="2015-12" db="EMBL/GenBank/DDBJ databases">
        <title>Genome sequence of Streptomyces sp. G25.</title>
        <authorList>
            <person name="Poehlein A."/>
            <person name="Roettig A."/>
            <person name="Hiessl S."/>
            <person name="Hauschild P."/>
            <person name="Schauer J."/>
            <person name="Madkour M.H."/>
            <person name="Al-Ansari A.M."/>
            <person name="Almakishah N.H."/>
            <person name="Steinbuechel A."/>
            <person name="Daniel R."/>
        </authorList>
    </citation>
    <scope>NUCLEOTIDE SEQUENCE [LARGE SCALE GENOMIC DNA]</scope>
    <source>
        <strain evidence="3">G25(2015)</strain>
    </source>
</reference>
<feature type="region of interest" description="Disordered" evidence="1">
    <location>
        <begin position="1"/>
        <end position="21"/>
    </location>
</feature>
<accession>A0A177HX21</accession>
<evidence type="ECO:0000313" key="2">
    <source>
        <dbReference type="EMBL" id="OAH15441.1"/>
    </source>
</evidence>
<name>A0A177HX21_9ACTN</name>
<dbReference type="RefSeq" id="WP_408646233.1">
    <property type="nucleotide sequence ID" value="NZ_LOHS01000043.1"/>
</dbReference>
<protein>
    <recommendedName>
        <fullName evidence="4">CBS domain protein</fullName>
    </recommendedName>
</protein>
<dbReference type="EMBL" id="LOHS01000043">
    <property type="protein sequence ID" value="OAH15441.1"/>
    <property type="molecule type" value="Genomic_DNA"/>
</dbReference>
<evidence type="ECO:0000256" key="1">
    <source>
        <dbReference type="SAM" id="MobiDB-lite"/>
    </source>
</evidence>